<dbReference type="InterPro" id="IPR032675">
    <property type="entry name" value="LRR_dom_sf"/>
</dbReference>
<comment type="caution">
    <text evidence="1">The sequence shown here is derived from an EMBL/GenBank/DDBJ whole genome shotgun (WGS) entry which is preliminary data.</text>
</comment>
<dbReference type="RefSeq" id="XP_040740476.1">
    <property type="nucleotide sequence ID" value="XM_040889855.1"/>
</dbReference>
<gene>
    <name evidence="1" type="ORF">DL89DRAFT_286215</name>
</gene>
<accession>A0A1Y1VYY7</accession>
<dbReference type="Proteomes" id="UP000193922">
    <property type="component" value="Unassembled WGS sequence"/>
</dbReference>
<sequence>MPRLLLPTTLFFCSSRLSSNISCVSPQAYWFIQAPTFSFQPSFLHFPAMESIAQRPPLIILDRIIYYLKPGKPIRVGQHGLKPAYAILMPVSHVCQSWRQTSLGHIFRCVYVGTNTQPSLNWAHKLGACDLIKGITIKLQTNNIFQNPEAALLRQHVPSDLTLPSIRSLTFIFNGTSSRVNPQSAKLHSRQFGDELFRIFPSISHIVVKYSWDLSRYIIPSYIVDLLKRLFAGRAAITAGGNCLSYVLPFPVDTTPLQSFVASACGKMENTFALIRQNSQSLQQLRLRLSEAVLIRRIVADSDGSVVVYPKLYDLRLCTMDNSRNVAARSSSAGVPFPALKTLVIHGRNSFLDDSILRGSEDSLIFLDLHVWNSTTETLIRANLLDKGQFRALEFLRLRTPDSSPSTITEDHISVILCAFRRTPVIEVSNGFYFDYAVLQPHIDRFAPTLRVLDFRFMWCTPEEIYHLIGSLPFLRELLVTCIRIDAWWDTTDLPDVVNYYRHMDLAKNDAVNLIGHICRAMTSASSAALPGSPISKTLQSITIFPSECEGYVQSARLTISLALRCPTVRTFRSFSCNDIVISRSDLMRVKHFAELATPLSTDSN</sequence>
<evidence type="ECO:0000313" key="1">
    <source>
        <dbReference type="EMBL" id="ORX66488.1"/>
    </source>
</evidence>
<organism evidence="1 2">
    <name type="scientific">Linderina pennispora</name>
    <dbReference type="NCBI Taxonomy" id="61395"/>
    <lineage>
        <taxon>Eukaryota</taxon>
        <taxon>Fungi</taxon>
        <taxon>Fungi incertae sedis</taxon>
        <taxon>Zoopagomycota</taxon>
        <taxon>Kickxellomycotina</taxon>
        <taxon>Kickxellomycetes</taxon>
        <taxon>Kickxellales</taxon>
        <taxon>Kickxellaceae</taxon>
        <taxon>Linderina</taxon>
    </lineage>
</organism>
<dbReference type="Gene3D" id="3.80.10.10">
    <property type="entry name" value="Ribonuclease Inhibitor"/>
    <property type="match status" value="1"/>
</dbReference>
<dbReference type="OrthoDB" id="5529877at2759"/>
<proteinExistence type="predicted"/>
<dbReference type="GeneID" id="63806503"/>
<dbReference type="AlphaFoldDB" id="A0A1Y1VYY7"/>
<name>A0A1Y1VYY7_9FUNG</name>
<keyword evidence="2" id="KW-1185">Reference proteome</keyword>
<dbReference type="EMBL" id="MCFD01000015">
    <property type="protein sequence ID" value="ORX66488.1"/>
    <property type="molecule type" value="Genomic_DNA"/>
</dbReference>
<reference evidence="1 2" key="1">
    <citation type="submission" date="2016-07" db="EMBL/GenBank/DDBJ databases">
        <title>Pervasive Adenine N6-methylation of Active Genes in Fungi.</title>
        <authorList>
            <consortium name="DOE Joint Genome Institute"/>
            <person name="Mondo S.J."/>
            <person name="Dannebaum R.O."/>
            <person name="Kuo R.C."/>
            <person name="Labutti K."/>
            <person name="Haridas S."/>
            <person name="Kuo A."/>
            <person name="Salamov A."/>
            <person name="Ahrendt S.R."/>
            <person name="Lipzen A."/>
            <person name="Sullivan W."/>
            <person name="Andreopoulos W.B."/>
            <person name="Clum A."/>
            <person name="Lindquist E."/>
            <person name="Daum C."/>
            <person name="Ramamoorthy G.K."/>
            <person name="Gryganskyi A."/>
            <person name="Culley D."/>
            <person name="Magnuson J.K."/>
            <person name="James T.Y."/>
            <person name="O'Malley M.A."/>
            <person name="Stajich J.E."/>
            <person name="Spatafora J.W."/>
            <person name="Visel A."/>
            <person name="Grigoriev I.V."/>
        </authorList>
    </citation>
    <scope>NUCLEOTIDE SEQUENCE [LARGE SCALE GENOMIC DNA]</scope>
    <source>
        <strain evidence="1 2">ATCC 12442</strain>
    </source>
</reference>
<protein>
    <submittedName>
        <fullName evidence="1">Uncharacterized protein</fullName>
    </submittedName>
</protein>
<evidence type="ECO:0000313" key="2">
    <source>
        <dbReference type="Proteomes" id="UP000193922"/>
    </source>
</evidence>